<protein>
    <recommendedName>
        <fullName evidence="1">DUF2249 domain-containing protein</fullName>
    </recommendedName>
</protein>
<name>A0A1S2L796_9BACI</name>
<feature type="domain" description="DUF2249" evidence="1">
    <location>
        <begin position="113"/>
        <end position="178"/>
    </location>
</feature>
<reference evidence="2" key="1">
    <citation type="submission" date="2016-10" db="EMBL/GenBank/DDBJ databases">
        <title>Draft genome sequences of four alkaliphilic bacteria belonging to the Anaerobacillus genus.</title>
        <authorList>
            <person name="Bassil N.M."/>
            <person name="Lloyd J.R."/>
        </authorList>
    </citation>
    <scope>NUCLEOTIDE SEQUENCE [LARGE SCALE GENOMIC DNA]</scope>
    <source>
        <strain evidence="2">NB2006</strain>
    </source>
</reference>
<dbReference type="InterPro" id="IPR036868">
    <property type="entry name" value="TusA-like_sf"/>
</dbReference>
<evidence type="ECO:0000259" key="1">
    <source>
        <dbReference type="Pfam" id="PF10006"/>
    </source>
</evidence>
<dbReference type="InterPro" id="IPR018720">
    <property type="entry name" value="DUF2249"/>
</dbReference>
<organism evidence="2">
    <name type="scientific">Anaerobacillus isosaccharinicus</name>
    <dbReference type="NCBI Taxonomy" id="1532552"/>
    <lineage>
        <taxon>Bacteria</taxon>
        <taxon>Bacillati</taxon>
        <taxon>Bacillota</taxon>
        <taxon>Bacilli</taxon>
        <taxon>Bacillales</taxon>
        <taxon>Bacillaceae</taxon>
        <taxon>Anaerobacillus</taxon>
    </lineage>
</organism>
<comment type="caution">
    <text evidence="2">The sequence shown here is derived from an EMBL/GenBank/DDBJ whole genome shotgun (WGS) entry which is preliminary data.</text>
</comment>
<proteinExistence type="predicted"/>
<sequence length="181" mass="20792">MEFMSGKIVELDVREDLKNKLEPFQKIMSAVKSLDKGDVFVLHSTIKPTPLLTIMKTKGYANEVEKKADDHFVTTFKKKKRSLLFWKKDVADERPPCPQQDSPIALDETIFYLDNRGLEPPQPMMRTLARLSSMKNGEVLTIRNDRLPAFLIEELNQLGYEYTPKEMEDGSVEVTIVKKEG</sequence>
<feature type="domain" description="DUF2249" evidence="1">
    <location>
        <begin position="10"/>
        <end position="78"/>
    </location>
</feature>
<dbReference type="Gene3D" id="3.30.110.40">
    <property type="entry name" value="TusA-like domain"/>
    <property type="match status" value="1"/>
</dbReference>
<dbReference type="AlphaFoldDB" id="A0A1S2L796"/>
<dbReference type="SUPFAM" id="SSF64307">
    <property type="entry name" value="SirA-like"/>
    <property type="match status" value="1"/>
</dbReference>
<dbReference type="EMBL" id="LQXD01000162">
    <property type="protein sequence ID" value="OIJ08379.1"/>
    <property type="molecule type" value="Genomic_DNA"/>
</dbReference>
<dbReference type="CDD" id="cd00291">
    <property type="entry name" value="SirA_YedF_YeeD"/>
    <property type="match status" value="1"/>
</dbReference>
<gene>
    <name evidence="2" type="ORF">AWH56_19190</name>
</gene>
<accession>A0A1S2L796</accession>
<dbReference type="Pfam" id="PF10006">
    <property type="entry name" value="DUF2249"/>
    <property type="match status" value="2"/>
</dbReference>
<evidence type="ECO:0000313" key="2">
    <source>
        <dbReference type="EMBL" id="OIJ08379.1"/>
    </source>
</evidence>